<dbReference type="SUPFAM" id="SSF47413">
    <property type="entry name" value="lambda repressor-like DNA-binding domains"/>
    <property type="match status" value="1"/>
</dbReference>
<reference evidence="5 6" key="1">
    <citation type="submission" date="2014-05" db="EMBL/GenBank/DDBJ databases">
        <title>Whole genome shotgun sequence of Rhizobium rhizogenes NBRC 13257.</title>
        <authorList>
            <person name="Katano-Makiyama Y."/>
            <person name="Hosoyama A."/>
            <person name="Hashimoto M."/>
            <person name="Hosoyama Y."/>
            <person name="Noguchi M."/>
            <person name="Tsuchikane K."/>
            <person name="Kimura A."/>
            <person name="Ohji S."/>
            <person name="Ichikawa N."/>
            <person name="Yamazoe A."/>
            <person name="Fujita N."/>
        </authorList>
    </citation>
    <scope>NUCLEOTIDE SEQUENCE [LARGE SCALE GENOMIC DNA]</scope>
    <source>
        <strain evidence="5 6">NBRC 13257</strain>
    </source>
</reference>
<accession>A0AA87QER2</accession>
<dbReference type="EMBL" id="BAYX01000012">
    <property type="protein sequence ID" value="GAJ95624.1"/>
    <property type="molecule type" value="Genomic_DNA"/>
</dbReference>
<dbReference type="RefSeq" id="WP_042474977.1">
    <property type="nucleotide sequence ID" value="NZ_BAYX01000012.1"/>
</dbReference>
<gene>
    <name evidence="5" type="ORF">RRH01S_12_01810</name>
</gene>
<dbReference type="PROSITE" id="PS50943">
    <property type="entry name" value="HTH_CROC1"/>
    <property type="match status" value="1"/>
</dbReference>
<dbReference type="GO" id="GO:0003677">
    <property type="term" value="F:DNA binding"/>
    <property type="evidence" value="ECO:0007669"/>
    <property type="project" value="UniProtKB-KW"/>
</dbReference>
<evidence type="ECO:0000313" key="5">
    <source>
        <dbReference type="EMBL" id="GAJ95624.1"/>
    </source>
</evidence>
<organism evidence="5 6">
    <name type="scientific">Rhizobium rhizogenes NBRC 13257</name>
    <dbReference type="NCBI Taxonomy" id="1220581"/>
    <lineage>
        <taxon>Bacteria</taxon>
        <taxon>Pseudomonadati</taxon>
        <taxon>Pseudomonadota</taxon>
        <taxon>Alphaproteobacteria</taxon>
        <taxon>Hyphomicrobiales</taxon>
        <taxon>Rhizobiaceae</taxon>
        <taxon>Rhizobium/Agrobacterium group</taxon>
        <taxon>Rhizobium</taxon>
    </lineage>
</organism>
<comment type="caution">
    <text evidence="5">The sequence shown here is derived from an EMBL/GenBank/DDBJ whole genome shotgun (WGS) entry which is preliminary data.</text>
</comment>
<dbReference type="Proteomes" id="UP000026941">
    <property type="component" value="Unassembled WGS sequence"/>
</dbReference>
<proteinExistence type="predicted"/>
<evidence type="ECO:0000256" key="3">
    <source>
        <dbReference type="ARBA" id="ARBA00023163"/>
    </source>
</evidence>
<keyword evidence="2 5" id="KW-0238">DNA-binding</keyword>
<dbReference type="AlphaFoldDB" id="A0AA87QER2"/>
<dbReference type="Gene3D" id="1.10.260.40">
    <property type="entry name" value="lambda repressor-like DNA-binding domains"/>
    <property type="match status" value="1"/>
</dbReference>
<dbReference type="InterPro" id="IPR050807">
    <property type="entry name" value="TransReg_Diox_bact_type"/>
</dbReference>
<name>A0AA87QER2_RHIRH</name>
<keyword evidence="3" id="KW-0804">Transcription</keyword>
<evidence type="ECO:0000313" key="6">
    <source>
        <dbReference type="Proteomes" id="UP000026941"/>
    </source>
</evidence>
<dbReference type="GO" id="GO:0005829">
    <property type="term" value="C:cytosol"/>
    <property type="evidence" value="ECO:0007669"/>
    <property type="project" value="TreeGrafter"/>
</dbReference>
<evidence type="ECO:0000256" key="2">
    <source>
        <dbReference type="ARBA" id="ARBA00023125"/>
    </source>
</evidence>
<evidence type="ECO:0000256" key="1">
    <source>
        <dbReference type="ARBA" id="ARBA00023015"/>
    </source>
</evidence>
<dbReference type="PANTHER" id="PTHR46797:SF23">
    <property type="entry name" value="HTH-TYPE TRANSCRIPTIONAL REGULATOR SUTR"/>
    <property type="match status" value="1"/>
</dbReference>
<dbReference type="GO" id="GO:0003700">
    <property type="term" value="F:DNA-binding transcription factor activity"/>
    <property type="evidence" value="ECO:0007669"/>
    <property type="project" value="TreeGrafter"/>
</dbReference>
<dbReference type="PANTHER" id="PTHR46797">
    <property type="entry name" value="HTH-TYPE TRANSCRIPTIONAL REGULATOR"/>
    <property type="match status" value="1"/>
</dbReference>
<protein>
    <submittedName>
        <fullName evidence="5">Xre family DNA-binding protein</fullName>
    </submittedName>
</protein>
<sequence length="76" mass="8444">MDLREVMAINLRRIRHVKKLTQEELAHRTGLSVRHIGAIERAEMSATVTVLGQIAQALSVEPAELVTRSNDVRIGS</sequence>
<feature type="domain" description="HTH cro/C1-type" evidence="4">
    <location>
        <begin position="11"/>
        <end position="65"/>
    </location>
</feature>
<keyword evidence="1" id="KW-0805">Transcription regulation</keyword>
<evidence type="ECO:0000259" key="4">
    <source>
        <dbReference type="PROSITE" id="PS50943"/>
    </source>
</evidence>
<dbReference type="InterPro" id="IPR010982">
    <property type="entry name" value="Lambda_DNA-bd_dom_sf"/>
</dbReference>
<dbReference type="Pfam" id="PF01381">
    <property type="entry name" value="HTH_3"/>
    <property type="match status" value="1"/>
</dbReference>
<dbReference type="CDD" id="cd00093">
    <property type="entry name" value="HTH_XRE"/>
    <property type="match status" value="1"/>
</dbReference>
<dbReference type="SMART" id="SM00530">
    <property type="entry name" value="HTH_XRE"/>
    <property type="match status" value="1"/>
</dbReference>
<dbReference type="InterPro" id="IPR001387">
    <property type="entry name" value="Cro/C1-type_HTH"/>
</dbReference>